<dbReference type="Pfam" id="PF13602">
    <property type="entry name" value="ADH_zinc_N_2"/>
    <property type="match status" value="1"/>
</dbReference>
<sequence>MSNQIPTSMKAWLYNSTTGGLKKNIHLDTSRILPSPSPQEVLVQVLVASLNPADYKVPTIAFGLAAKLIIGLPASPGMDFCGRVVATGSDVTQFEAGQLVFGCHSRPVKFGSLAEYMTVSAGLIAALPNCVRVRDAASIGIAGQSALQSLSGYVKAGDKVFINGGSGGCGLFAIQIAKNIGCYVTTTCSTRNVELCRAMGADDVIDYTSEEDLVSTLRKRGVIYDHILDHVGLPYDLYFQCHHFLKHGGVFVQVGGSSRSMFMGRAGWPSFCGGGKRRYQIFFFANTQEHVVAIGDMLQKGTLKVNVDSEYSFDDAEKAFDRLCSGRARGKVLIRVAEP</sequence>
<feature type="domain" description="Enoyl reductase (ER)" evidence="1">
    <location>
        <begin position="20"/>
        <end position="334"/>
    </location>
</feature>
<dbReference type="InterPro" id="IPR013154">
    <property type="entry name" value="ADH-like_N"/>
</dbReference>
<gene>
    <name evidence="2" type="ORF">PMG11_09561</name>
</gene>
<accession>A0A0F7U062</accession>
<dbReference type="PANTHER" id="PTHR11695:SF294">
    <property type="entry name" value="RETICULON-4-INTERACTING PROTEIN 1, MITOCHONDRIAL"/>
    <property type="match status" value="1"/>
</dbReference>
<dbReference type="AlphaFoldDB" id="A0A0F7U062"/>
<dbReference type="CDD" id="cd08267">
    <property type="entry name" value="MDR1"/>
    <property type="match status" value="1"/>
</dbReference>
<name>A0A0F7U062_PENBI</name>
<dbReference type="SMART" id="SM00829">
    <property type="entry name" value="PKS_ER"/>
    <property type="match status" value="1"/>
</dbReference>
<dbReference type="EMBL" id="CDHK01000009">
    <property type="protein sequence ID" value="CEJ61015.1"/>
    <property type="molecule type" value="Genomic_DNA"/>
</dbReference>
<dbReference type="SUPFAM" id="SSF51735">
    <property type="entry name" value="NAD(P)-binding Rossmann-fold domains"/>
    <property type="match status" value="1"/>
</dbReference>
<organism evidence="2 3">
    <name type="scientific">Penicillium brasilianum</name>
    <dbReference type="NCBI Taxonomy" id="104259"/>
    <lineage>
        <taxon>Eukaryota</taxon>
        <taxon>Fungi</taxon>
        <taxon>Dikarya</taxon>
        <taxon>Ascomycota</taxon>
        <taxon>Pezizomycotina</taxon>
        <taxon>Eurotiomycetes</taxon>
        <taxon>Eurotiomycetidae</taxon>
        <taxon>Eurotiales</taxon>
        <taxon>Aspergillaceae</taxon>
        <taxon>Penicillium</taxon>
    </lineage>
</organism>
<evidence type="ECO:0000259" key="1">
    <source>
        <dbReference type="SMART" id="SM00829"/>
    </source>
</evidence>
<dbReference type="Gene3D" id="3.90.180.10">
    <property type="entry name" value="Medium-chain alcohol dehydrogenases, catalytic domain"/>
    <property type="match status" value="1"/>
</dbReference>
<dbReference type="InterPro" id="IPR020843">
    <property type="entry name" value="ER"/>
</dbReference>
<dbReference type="GO" id="GO:0005739">
    <property type="term" value="C:mitochondrion"/>
    <property type="evidence" value="ECO:0007669"/>
    <property type="project" value="TreeGrafter"/>
</dbReference>
<dbReference type="SUPFAM" id="SSF50129">
    <property type="entry name" value="GroES-like"/>
    <property type="match status" value="1"/>
</dbReference>
<keyword evidence="3" id="KW-1185">Reference proteome</keyword>
<dbReference type="Proteomes" id="UP000042958">
    <property type="component" value="Unassembled WGS sequence"/>
</dbReference>
<dbReference type="Pfam" id="PF08240">
    <property type="entry name" value="ADH_N"/>
    <property type="match status" value="1"/>
</dbReference>
<dbReference type="InterPro" id="IPR011032">
    <property type="entry name" value="GroES-like_sf"/>
</dbReference>
<protein>
    <recommendedName>
        <fullName evidence="1">Enoyl reductase (ER) domain-containing protein</fullName>
    </recommendedName>
</protein>
<dbReference type="GO" id="GO:0016491">
    <property type="term" value="F:oxidoreductase activity"/>
    <property type="evidence" value="ECO:0007669"/>
    <property type="project" value="InterPro"/>
</dbReference>
<dbReference type="STRING" id="104259.A0A0F7U062"/>
<dbReference type="Gene3D" id="3.40.50.720">
    <property type="entry name" value="NAD(P)-binding Rossmann-like Domain"/>
    <property type="match status" value="1"/>
</dbReference>
<proteinExistence type="predicted"/>
<dbReference type="PANTHER" id="PTHR11695">
    <property type="entry name" value="ALCOHOL DEHYDROGENASE RELATED"/>
    <property type="match status" value="1"/>
</dbReference>
<evidence type="ECO:0000313" key="3">
    <source>
        <dbReference type="Proteomes" id="UP000042958"/>
    </source>
</evidence>
<dbReference type="InterPro" id="IPR036291">
    <property type="entry name" value="NAD(P)-bd_dom_sf"/>
</dbReference>
<dbReference type="InterPro" id="IPR050700">
    <property type="entry name" value="YIM1/Zinc_Alcohol_DH_Fams"/>
</dbReference>
<dbReference type="OrthoDB" id="201656at2759"/>
<reference evidence="3" key="1">
    <citation type="journal article" date="2015" name="Genome Announc.">
        <title>Draft genome sequence of the fungus Penicillium brasilianum MG11.</title>
        <authorList>
            <person name="Horn F."/>
            <person name="Linde J."/>
            <person name="Mattern D.J."/>
            <person name="Walther G."/>
            <person name="Guthke R."/>
            <person name="Brakhage A.A."/>
            <person name="Valiante V."/>
        </authorList>
    </citation>
    <scope>NUCLEOTIDE SEQUENCE [LARGE SCALE GENOMIC DNA]</scope>
    <source>
        <strain evidence="3">MG11</strain>
    </source>
</reference>
<evidence type="ECO:0000313" key="2">
    <source>
        <dbReference type="EMBL" id="CEJ61015.1"/>
    </source>
</evidence>